<dbReference type="NCBIfam" id="TIGR00639">
    <property type="entry name" value="PurN"/>
    <property type="match status" value="1"/>
</dbReference>
<comment type="catalytic activity">
    <reaction evidence="5 6">
        <text>N(1)-(5-phospho-beta-D-ribosyl)glycinamide + (6R)-10-formyltetrahydrofolate = N(2)-formyl-N(1)-(5-phospho-beta-D-ribosyl)glycinamide + (6S)-5,6,7,8-tetrahydrofolate + H(+)</text>
        <dbReference type="Rhea" id="RHEA:15053"/>
        <dbReference type="ChEBI" id="CHEBI:15378"/>
        <dbReference type="ChEBI" id="CHEBI:57453"/>
        <dbReference type="ChEBI" id="CHEBI:143788"/>
        <dbReference type="ChEBI" id="CHEBI:147286"/>
        <dbReference type="ChEBI" id="CHEBI:195366"/>
        <dbReference type="EC" id="2.1.2.2"/>
    </reaction>
</comment>
<comment type="function">
    <text evidence="6">Catalyzes the transfer of a formyl group from 10-formyltetrahydrofolate to 5-phospho-ribosyl-glycinamide (GAR), producing 5-phospho-ribosyl-N-formylglycinamide (FGAR) and tetrahydrofolate.</text>
</comment>
<reference evidence="8" key="1">
    <citation type="submission" date="2020-02" db="EMBL/GenBank/DDBJ databases">
        <authorList>
            <person name="Meier V. D."/>
        </authorList>
    </citation>
    <scope>NUCLEOTIDE SEQUENCE</scope>
    <source>
        <strain evidence="8">AVDCRST_MAG95</strain>
    </source>
</reference>
<dbReference type="PANTHER" id="PTHR43369:SF2">
    <property type="entry name" value="PHOSPHORIBOSYLGLYCINAMIDE FORMYLTRANSFERASE"/>
    <property type="match status" value="1"/>
</dbReference>
<evidence type="ECO:0000256" key="4">
    <source>
        <dbReference type="ARBA" id="ARBA00038440"/>
    </source>
</evidence>
<dbReference type="EMBL" id="CADCTJ010000017">
    <property type="protein sequence ID" value="CAA9210455.1"/>
    <property type="molecule type" value="Genomic_DNA"/>
</dbReference>
<evidence type="ECO:0000259" key="7">
    <source>
        <dbReference type="Pfam" id="PF00551"/>
    </source>
</evidence>
<dbReference type="GO" id="GO:0006189">
    <property type="term" value="P:'de novo' IMP biosynthetic process"/>
    <property type="evidence" value="ECO:0007669"/>
    <property type="project" value="UniProtKB-UniRule"/>
</dbReference>
<gene>
    <name evidence="6" type="primary">purN</name>
    <name evidence="8" type="ORF">AVDCRST_MAG95-84</name>
</gene>
<dbReference type="UniPathway" id="UPA00074">
    <property type="reaction ID" value="UER00126"/>
</dbReference>
<feature type="binding site" evidence="6">
    <location>
        <position position="62"/>
    </location>
    <ligand>
        <name>(6R)-10-formyltetrahydrofolate</name>
        <dbReference type="ChEBI" id="CHEBI:195366"/>
    </ligand>
</feature>
<dbReference type="InterPro" id="IPR036477">
    <property type="entry name" value="Formyl_transf_N_sf"/>
</dbReference>
<dbReference type="InterPro" id="IPR001555">
    <property type="entry name" value="GART_AS"/>
</dbReference>
<feature type="binding site" evidence="6">
    <location>
        <begin position="16"/>
        <end position="18"/>
    </location>
    <ligand>
        <name>N(1)-(5-phospho-beta-D-ribosyl)glycinamide</name>
        <dbReference type="ChEBI" id="CHEBI:143788"/>
    </ligand>
</feature>
<comment type="caution">
    <text evidence="6">Lacks conserved residue(s) required for the propagation of feature annotation.</text>
</comment>
<dbReference type="Pfam" id="PF00551">
    <property type="entry name" value="Formyl_trans_N"/>
    <property type="match status" value="1"/>
</dbReference>
<proteinExistence type="inferred from homology"/>
<comment type="similarity">
    <text evidence="4 6">Belongs to the GART family.</text>
</comment>
<organism evidence="8">
    <name type="scientific">uncultured Adhaeribacter sp</name>
    <dbReference type="NCBI Taxonomy" id="448109"/>
    <lineage>
        <taxon>Bacteria</taxon>
        <taxon>Pseudomonadati</taxon>
        <taxon>Bacteroidota</taxon>
        <taxon>Cytophagia</taxon>
        <taxon>Cytophagales</taxon>
        <taxon>Hymenobacteraceae</taxon>
        <taxon>Adhaeribacter</taxon>
        <taxon>environmental samples</taxon>
    </lineage>
</organism>
<dbReference type="EC" id="2.1.2.2" evidence="6"/>
<protein>
    <recommendedName>
        <fullName evidence="6">Phosphoribosylglycinamide formyltransferase</fullName>
        <ecNumber evidence="6">2.1.2.2</ecNumber>
    </recommendedName>
    <alternativeName>
        <fullName evidence="6">5'-phosphoribosylglycinamide transformylase</fullName>
    </alternativeName>
    <alternativeName>
        <fullName evidence="6">GAR transformylase</fullName>
        <shortName evidence="6">GART</shortName>
    </alternativeName>
</protein>
<evidence type="ECO:0000256" key="1">
    <source>
        <dbReference type="ARBA" id="ARBA00005054"/>
    </source>
</evidence>
<keyword evidence="2 6" id="KW-0808">Transferase</keyword>
<dbReference type="CDD" id="cd08645">
    <property type="entry name" value="FMT_core_GART"/>
    <property type="match status" value="1"/>
</dbReference>
<dbReference type="GO" id="GO:0004644">
    <property type="term" value="F:phosphoribosylglycinamide formyltransferase activity"/>
    <property type="evidence" value="ECO:0007669"/>
    <property type="project" value="UniProtKB-UniRule"/>
</dbReference>
<feature type="domain" description="Formyl transferase N-terminal" evidence="7">
    <location>
        <begin position="7"/>
        <end position="183"/>
    </location>
</feature>
<dbReference type="SUPFAM" id="SSF53328">
    <property type="entry name" value="Formyltransferase"/>
    <property type="match status" value="1"/>
</dbReference>
<feature type="binding site" evidence="6">
    <location>
        <position position="105"/>
    </location>
    <ligand>
        <name>(6R)-10-formyltetrahydrofolate</name>
        <dbReference type="ChEBI" id="CHEBI:195366"/>
    </ligand>
</feature>
<accession>A0A6J4GYQ3</accession>
<evidence type="ECO:0000256" key="5">
    <source>
        <dbReference type="ARBA" id="ARBA00047664"/>
    </source>
</evidence>
<evidence type="ECO:0000313" key="8">
    <source>
        <dbReference type="EMBL" id="CAA9210455.1"/>
    </source>
</evidence>
<comment type="pathway">
    <text evidence="1 6">Purine metabolism; IMP biosynthesis via de novo pathway; N(2)-formyl-N(1)-(5-phospho-D-ribosyl)glycinamide from N(1)-(5-phospho-D-ribosyl)glycinamide (10-formyl THF route): step 1/1.</text>
</comment>
<sequence length="203" mass="22624">MAANKKHIVLFASGSGSNAQSIMTYFEHHPQIEVVALFSNKPDAYALQRARNFGVPAFSFTREEYKNGSLLQQVQQYTPDLIVLAGFLWLVPLDFLQAFPNKIINIHPALLPKYGGKGMHGAHVHQAVIAAQEKESGITIHYVNEVYDQGAPIYQHTCPVNPSDTPEQLAARVLELEHAHLHRIIEKLLISPQSPVNSQQTEL</sequence>
<name>A0A6J4GYQ3_9BACT</name>
<feature type="active site" description="Proton donor" evidence="6">
    <location>
        <position position="107"/>
    </location>
</feature>
<evidence type="ECO:0000256" key="6">
    <source>
        <dbReference type="HAMAP-Rule" id="MF_01930"/>
    </source>
</evidence>
<keyword evidence="3 6" id="KW-0658">Purine biosynthesis</keyword>
<dbReference type="PANTHER" id="PTHR43369">
    <property type="entry name" value="PHOSPHORIBOSYLGLYCINAMIDE FORMYLTRANSFERASE"/>
    <property type="match status" value="1"/>
</dbReference>
<evidence type="ECO:0000256" key="3">
    <source>
        <dbReference type="ARBA" id="ARBA00022755"/>
    </source>
</evidence>
<feature type="site" description="Raises pKa of active site His" evidence="6">
    <location>
        <position position="148"/>
    </location>
</feature>
<dbReference type="GO" id="GO:0005829">
    <property type="term" value="C:cytosol"/>
    <property type="evidence" value="ECO:0007669"/>
    <property type="project" value="TreeGrafter"/>
</dbReference>
<dbReference type="InterPro" id="IPR004607">
    <property type="entry name" value="GART"/>
</dbReference>
<dbReference type="PROSITE" id="PS00373">
    <property type="entry name" value="GART"/>
    <property type="match status" value="1"/>
</dbReference>
<evidence type="ECO:0000256" key="2">
    <source>
        <dbReference type="ARBA" id="ARBA00022679"/>
    </source>
</evidence>
<dbReference type="Gene3D" id="3.40.50.170">
    <property type="entry name" value="Formyl transferase, N-terminal domain"/>
    <property type="match status" value="1"/>
</dbReference>
<dbReference type="AlphaFoldDB" id="A0A6J4GYQ3"/>
<dbReference type="InterPro" id="IPR002376">
    <property type="entry name" value="Formyl_transf_N"/>
</dbReference>
<dbReference type="HAMAP" id="MF_01930">
    <property type="entry name" value="PurN"/>
    <property type="match status" value="1"/>
</dbReference>